<dbReference type="EMBL" id="LSYU01000055">
    <property type="protein sequence ID" value="KXX64479.1"/>
    <property type="molecule type" value="Genomic_DNA"/>
</dbReference>
<keyword evidence="2" id="KW-1185">Reference proteome</keyword>
<accession>A0ABR5VFK2</accession>
<name>A0ABR5VFK2_MARGR</name>
<proteinExistence type="predicted"/>
<evidence type="ECO:0000313" key="1">
    <source>
        <dbReference type="EMBL" id="KXX64479.1"/>
    </source>
</evidence>
<dbReference type="Proteomes" id="UP000075766">
    <property type="component" value="Unassembled WGS sequence"/>
</dbReference>
<organism evidence="1 2">
    <name type="scientific">Marichromatium gracile</name>
    <name type="common">Chromatium gracile</name>
    <dbReference type="NCBI Taxonomy" id="1048"/>
    <lineage>
        <taxon>Bacteria</taxon>
        <taxon>Pseudomonadati</taxon>
        <taxon>Pseudomonadota</taxon>
        <taxon>Gammaproteobacteria</taxon>
        <taxon>Chromatiales</taxon>
        <taxon>Chromatiaceae</taxon>
        <taxon>Marichromatium</taxon>
    </lineage>
</organism>
<protein>
    <submittedName>
        <fullName evidence="1">Uncharacterized protein</fullName>
    </submittedName>
</protein>
<gene>
    <name evidence="1" type="ORF">AY586_02595</name>
</gene>
<sequence>MPCCSSRRGEALVVHALDMHPLGSRFEPAGAVGERVLDPLALEGAEGVEAGGDEQQGQRHEGGADLWAETAAAPRQWQRVVGRARFR</sequence>
<comment type="caution">
    <text evidence="1">The sequence shown here is derived from an EMBL/GenBank/DDBJ whole genome shotgun (WGS) entry which is preliminary data.</text>
</comment>
<evidence type="ECO:0000313" key="2">
    <source>
        <dbReference type="Proteomes" id="UP000075766"/>
    </source>
</evidence>
<reference evidence="1 2" key="1">
    <citation type="submission" date="2016-02" db="EMBL/GenBank/DDBJ databases">
        <title>Genome sequence of Marichromatium gracile YL-28, a purple sulfur bacterium.</title>
        <authorList>
            <person name="Zhao C."/>
            <person name="Hong X."/>
            <person name="Chen S."/>
            <person name="Yang S."/>
        </authorList>
    </citation>
    <scope>NUCLEOTIDE SEQUENCE [LARGE SCALE GENOMIC DNA]</scope>
    <source>
        <strain evidence="1 2">YL28</strain>
    </source>
</reference>